<organism evidence="1 2">
    <name type="scientific">Globisporangium ultimum (strain ATCC 200006 / CBS 805.95 / DAOM BR144)</name>
    <name type="common">Pythium ultimum</name>
    <dbReference type="NCBI Taxonomy" id="431595"/>
    <lineage>
        <taxon>Eukaryota</taxon>
        <taxon>Sar</taxon>
        <taxon>Stramenopiles</taxon>
        <taxon>Oomycota</taxon>
        <taxon>Peronosporomycetes</taxon>
        <taxon>Pythiales</taxon>
        <taxon>Pythiaceae</taxon>
        <taxon>Globisporangium</taxon>
    </lineage>
</organism>
<dbReference type="Proteomes" id="UP000019132">
    <property type="component" value="Unassembled WGS sequence"/>
</dbReference>
<sequence>MCMHLMEAKVTTCFTSEWNELIQHLMLEPSTEVPVYRNTLGESLYSARGDQESHFIDCMNTCDFPEELIHLVQTELKPERMEFSEDSSTI</sequence>
<dbReference type="EMBL" id="GL376625">
    <property type="status" value="NOT_ANNOTATED_CDS"/>
    <property type="molecule type" value="Genomic_DNA"/>
</dbReference>
<proteinExistence type="predicted"/>
<evidence type="ECO:0000313" key="2">
    <source>
        <dbReference type="Proteomes" id="UP000019132"/>
    </source>
</evidence>
<protein>
    <submittedName>
        <fullName evidence="1">Uncharacterized protein</fullName>
    </submittedName>
</protein>
<dbReference type="VEuPathDB" id="FungiDB:PYU1_G006106"/>
<dbReference type="EnsemblProtists" id="PYU1_T006118">
    <property type="protein sequence ID" value="PYU1_T006118"/>
    <property type="gene ID" value="PYU1_G006106"/>
</dbReference>
<evidence type="ECO:0000313" key="1">
    <source>
        <dbReference type="EnsemblProtists" id="PYU1_T006118"/>
    </source>
</evidence>
<keyword evidence="2" id="KW-1185">Reference proteome</keyword>
<reference evidence="2" key="1">
    <citation type="journal article" date="2010" name="Genome Biol.">
        <title>Genome sequence of the necrotrophic plant pathogen Pythium ultimum reveals original pathogenicity mechanisms and effector repertoire.</title>
        <authorList>
            <person name="Levesque C.A."/>
            <person name="Brouwer H."/>
            <person name="Cano L."/>
            <person name="Hamilton J.P."/>
            <person name="Holt C."/>
            <person name="Huitema E."/>
            <person name="Raffaele S."/>
            <person name="Robideau G.P."/>
            <person name="Thines M."/>
            <person name="Win J."/>
            <person name="Zerillo M.M."/>
            <person name="Beakes G.W."/>
            <person name="Boore J.L."/>
            <person name="Busam D."/>
            <person name="Dumas B."/>
            <person name="Ferriera S."/>
            <person name="Fuerstenberg S.I."/>
            <person name="Gachon C.M."/>
            <person name="Gaulin E."/>
            <person name="Govers F."/>
            <person name="Grenville-Briggs L."/>
            <person name="Horner N."/>
            <person name="Hostetler J."/>
            <person name="Jiang R.H."/>
            <person name="Johnson J."/>
            <person name="Krajaejun T."/>
            <person name="Lin H."/>
            <person name="Meijer H.J."/>
            <person name="Moore B."/>
            <person name="Morris P."/>
            <person name="Phuntmart V."/>
            <person name="Puiu D."/>
            <person name="Shetty J."/>
            <person name="Stajich J.E."/>
            <person name="Tripathy S."/>
            <person name="Wawra S."/>
            <person name="van West P."/>
            <person name="Whitty B.R."/>
            <person name="Coutinho P.M."/>
            <person name="Henrissat B."/>
            <person name="Martin F."/>
            <person name="Thomas P.D."/>
            <person name="Tyler B.M."/>
            <person name="De Vries R.P."/>
            <person name="Kamoun S."/>
            <person name="Yandell M."/>
            <person name="Tisserat N."/>
            <person name="Buell C.R."/>
        </authorList>
    </citation>
    <scope>NUCLEOTIDE SEQUENCE</scope>
    <source>
        <strain evidence="2">DAOM:BR144</strain>
    </source>
</reference>
<reference evidence="2" key="2">
    <citation type="submission" date="2010-04" db="EMBL/GenBank/DDBJ databases">
        <authorList>
            <person name="Buell R."/>
            <person name="Hamilton J."/>
            <person name="Hostetler J."/>
        </authorList>
    </citation>
    <scope>NUCLEOTIDE SEQUENCE [LARGE SCALE GENOMIC DNA]</scope>
    <source>
        <strain evidence="2">DAOM:BR144</strain>
    </source>
</reference>
<dbReference type="AlphaFoldDB" id="K3WMC6"/>
<reference evidence="1" key="3">
    <citation type="submission" date="2015-02" db="UniProtKB">
        <authorList>
            <consortium name="EnsemblProtists"/>
        </authorList>
    </citation>
    <scope>IDENTIFICATION</scope>
    <source>
        <strain evidence="1">DAOM BR144</strain>
    </source>
</reference>
<dbReference type="HOGENOM" id="CLU_2445662_0_0_1"/>
<dbReference type="InParanoid" id="K3WMC6"/>
<accession>K3WMC6</accession>
<name>K3WMC6_GLOUD</name>